<dbReference type="Proteomes" id="UP000053097">
    <property type="component" value="Unassembled WGS sequence"/>
</dbReference>
<keyword evidence="2" id="KW-1185">Reference proteome</keyword>
<dbReference type="OrthoDB" id="7694702at2759"/>
<sequence>MIERLERYLERKNLELNVSKTKILRFKKGRGRLNKRKWRWKRNEIEEIKEFKYLGYTIQRNGGQEAHVRERVRRAAAIMEQIWGIGKRRFGKDWERRIWLFDKLIWTVIGYGVEIWGWKERENIEKLEERYLRWIIGVESRTLGYMVREELQREKIRRRADKRTWRFENRLLEGYGSDLTRKCFMEMREKGRERKLSGKEKE</sequence>
<reference evidence="1 2" key="1">
    <citation type="journal article" date="2014" name="Curr. Biol.">
        <title>The genome of the clonal raider ant Cerapachys biroi.</title>
        <authorList>
            <person name="Oxley P.R."/>
            <person name="Ji L."/>
            <person name="Fetter-Pruneda I."/>
            <person name="McKenzie S.K."/>
            <person name="Li C."/>
            <person name="Hu H."/>
            <person name="Zhang G."/>
            <person name="Kronauer D.J."/>
        </authorList>
    </citation>
    <scope>NUCLEOTIDE SEQUENCE [LARGE SCALE GENOMIC DNA]</scope>
</reference>
<protein>
    <recommendedName>
        <fullName evidence="3">Reverse transcriptase domain-containing protein</fullName>
    </recommendedName>
</protein>
<dbReference type="STRING" id="2015173.A0A026WR41"/>
<evidence type="ECO:0008006" key="3">
    <source>
        <dbReference type="Google" id="ProtNLM"/>
    </source>
</evidence>
<accession>A0A026WR41</accession>
<evidence type="ECO:0000313" key="2">
    <source>
        <dbReference type="Proteomes" id="UP000053097"/>
    </source>
</evidence>
<dbReference type="OMA" id="AIMEQIW"/>
<proteinExistence type="predicted"/>
<evidence type="ECO:0000313" key="1">
    <source>
        <dbReference type="EMBL" id="EZA58505.1"/>
    </source>
</evidence>
<dbReference type="EMBL" id="KK107119">
    <property type="protein sequence ID" value="EZA58505.1"/>
    <property type="molecule type" value="Genomic_DNA"/>
</dbReference>
<name>A0A026WR41_OOCBI</name>
<gene>
    <name evidence="1" type="ORF">X777_14664</name>
</gene>
<dbReference type="AlphaFoldDB" id="A0A026WR41"/>
<organism evidence="1 2">
    <name type="scientific">Ooceraea biroi</name>
    <name type="common">Clonal raider ant</name>
    <name type="synonym">Cerapachys biroi</name>
    <dbReference type="NCBI Taxonomy" id="2015173"/>
    <lineage>
        <taxon>Eukaryota</taxon>
        <taxon>Metazoa</taxon>
        <taxon>Ecdysozoa</taxon>
        <taxon>Arthropoda</taxon>
        <taxon>Hexapoda</taxon>
        <taxon>Insecta</taxon>
        <taxon>Pterygota</taxon>
        <taxon>Neoptera</taxon>
        <taxon>Endopterygota</taxon>
        <taxon>Hymenoptera</taxon>
        <taxon>Apocrita</taxon>
        <taxon>Aculeata</taxon>
        <taxon>Formicoidea</taxon>
        <taxon>Formicidae</taxon>
        <taxon>Dorylinae</taxon>
        <taxon>Ooceraea</taxon>
    </lineage>
</organism>